<reference evidence="1" key="2">
    <citation type="journal article" date="2015" name="Fish Shellfish Immunol.">
        <title>Early steps in the European eel (Anguilla anguilla)-Vibrio vulnificus interaction in the gills: Role of the RtxA13 toxin.</title>
        <authorList>
            <person name="Callol A."/>
            <person name="Pajuelo D."/>
            <person name="Ebbesson L."/>
            <person name="Teles M."/>
            <person name="MacKenzie S."/>
            <person name="Amaro C."/>
        </authorList>
    </citation>
    <scope>NUCLEOTIDE SEQUENCE</scope>
</reference>
<proteinExistence type="predicted"/>
<evidence type="ECO:0000313" key="1">
    <source>
        <dbReference type="EMBL" id="JAH87945.1"/>
    </source>
</evidence>
<name>A0A0E9WEF3_ANGAN</name>
<reference evidence="1" key="1">
    <citation type="submission" date="2014-11" db="EMBL/GenBank/DDBJ databases">
        <authorList>
            <person name="Amaro Gonzalez C."/>
        </authorList>
    </citation>
    <scope>NUCLEOTIDE SEQUENCE</scope>
</reference>
<accession>A0A0E9WEF3</accession>
<protein>
    <submittedName>
        <fullName evidence="1">Uncharacterized protein</fullName>
    </submittedName>
</protein>
<dbReference type="EMBL" id="GBXM01020632">
    <property type="protein sequence ID" value="JAH87945.1"/>
    <property type="molecule type" value="Transcribed_RNA"/>
</dbReference>
<organism evidence="1">
    <name type="scientific">Anguilla anguilla</name>
    <name type="common">European freshwater eel</name>
    <name type="synonym">Muraena anguilla</name>
    <dbReference type="NCBI Taxonomy" id="7936"/>
    <lineage>
        <taxon>Eukaryota</taxon>
        <taxon>Metazoa</taxon>
        <taxon>Chordata</taxon>
        <taxon>Craniata</taxon>
        <taxon>Vertebrata</taxon>
        <taxon>Euteleostomi</taxon>
        <taxon>Actinopterygii</taxon>
        <taxon>Neopterygii</taxon>
        <taxon>Teleostei</taxon>
        <taxon>Anguilliformes</taxon>
        <taxon>Anguillidae</taxon>
        <taxon>Anguilla</taxon>
    </lineage>
</organism>
<dbReference type="AlphaFoldDB" id="A0A0E9WEF3"/>
<sequence length="86" mass="9524">MWKKVIDTLCRKCMSSVLHALSSESATDAPQEKGLEIDKNVRKYPIQASTLLSSETVTWELCLNNTGTVSKCQAVSNTMETQTDLD</sequence>